<keyword evidence="2" id="KW-0472">Membrane</keyword>
<reference evidence="3" key="1">
    <citation type="journal article" date="2021" name="Sci. Rep.">
        <title>Diploid genomic architecture of Nitzschia inconspicua, an elite biomass production diatom.</title>
        <authorList>
            <person name="Oliver A."/>
            <person name="Podell S."/>
            <person name="Pinowska A."/>
            <person name="Traller J.C."/>
            <person name="Smith S.R."/>
            <person name="McClure R."/>
            <person name="Beliaev A."/>
            <person name="Bohutskyi P."/>
            <person name="Hill E.A."/>
            <person name="Rabines A."/>
            <person name="Zheng H."/>
            <person name="Allen L.Z."/>
            <person name="Kuo A."/>
            <person name="Grigoriev I.V."/>
            <person name="Allen A.E."/>
            <person name="Hazlebeck D."/>
            <person name="Allen E.E."/>
        </authorList>
    </citation>
    <scope>NUCLEOTIDE SEQUENCE</scope>
    <source>
        <strain evidence="3">Hildebrandi</strain>
    </source>
</reference>
<dbReference type="EMBL" id="JAGRRH010000006">
    <property type="protein sequence ID" value="KAG7368000.1"/>
    <property type="molecule type" value="Genomic_DNA"/>
</dbReference>
<dbReference type="AlphaFoldDB" id="A0A9K3LT15"/>
<evidence type="ECO:0000256" key="1">
    <source>
        <dbReference type="SAM" id="MobiDB-lite"/>
    </source>
</evidence>
<gene>
    <name evidence="3" type="ORF">IV203_030743</name>
</gene>
<feature type="compositionally biased region" description="Basic and acidic residues" evidence="1">
    <location>
        <begin position="252"/>
        <end position="275"/>
    </location>
</feature>
<name>A0A9K3LT15_9STRA</name>
<feature type="region of interest" description="Disordered" evidence="1">
    <location>
        <begin position="204"/>
        <end position="275"/>
    </location>
</feature>
<accession>A0A9K3LT15</accession>
<comment type="caution">
    <text evidence="3">The sequence shown here is derived from an EMBL/GenBank/DDBJ whole genome shotgun (WGS) entry which is preliminary data.</text>
</comment>
<evidence type="ECO:0000313" key="3">
    <source>
        <dbReference type="EMBL" id="KAG7368000.1"/>
    </source>
</evidence>
<organism evidence="3 4">
    <name type="scientific">Nitzschia inconspicua</name>
    <dbReference type="NCBI Taxonomy" id="303405"/>
    <lineage>
        <taxon>Eukaryota</taxon>
        <taxon>Sar</taxon>
        <taxon>Stramenopiles</taxon>
        <taxon>Ochrophyta</taxon>
        <taxon>Bacillariophyta</taxon>
        <taxon>Bacillariophyceae</taxon>
        <taxon>Bacillariophycidae</taxon>
        <taxon>Bacillariales</taxon>
        <taxon>Bacillariaceae</taxon>
        <taxon>Nitzschia</taxon>
    </lineage>
</organism>
<keyword evidence="2" id="KW-0812">Transmembrane</keyword>
<feature type="transmembrane region" description="Helical" evidence="2">
    <location>
        <begin position="74"/>
        <end position="106"/>
    </location>
</feature>
<keyword evidence="2" id="KW-1133">Transmembrane helix</keyword>
<keyword evidence="4" id="KW-1185">Reference proteome</keyword>
<proteinExistence type="predicted"/>
<evidence type="ECO:0000256" key="2">
    <source>
        <dbReference type="SAM" id="Phobius"/>
    </source>
</evidence>
<reference evidence="3" key="2">
    <citation type="submission" date="2021-04" db="EMBL/GenBank/DDBJ databases">
        <authorList>
            <person name="Podell S."/>
        </authorList>
    </citation>
    <scope>NUCLEOTIDE SEQUENCE</scope>
    <source>
        <strain evidence="3">Hildebrandi</strain>
    </source>
</reference>
<evidence type="ECO:0000313" key="4">
    <source>
        <dbReference type="Proteomes" id="UP000693970"/>
    </source>
</evidence>
<feature type="transmembrane region" description="Helical" evidence="2">
    <location>
        <begin position="127"/>
        <end position="146"/>
    </location>
</feature>
<sequence>MLAADKLQLQSAFRQQATALKEKEFNLHHSNMMTVGTQAAVLAGLDITMFIEFNPPGNSEWGDEWIIMPRCLKFFYYCTILTAFCANMIVVSQTTTLSVLGAGLALRGPDGSMLTATDGLYEERGSVFKAFGFGMACTVGSVVLSVWLILHWEAALCCSLLTIFTGRTIWMNYQRVQKKFTYDESETVDFSDIMNGPISIPFSRKKGVLPGGNPRNTKNNSTRDMRRGYSAPLEIDGGSEDSDEWQQQSQRLLRDQDIVKRRQRSPNHDVKIQTI</sequence>
<dbReference type="Proteomes" id="UP000693970">
    <property type="component" value="Unassembled WGS sequence"/>
</dbReference>
<dbReference type="OrthoDB" id="10253246at2759"/>
<protein>
    <submittedName>
        <fullName evidence="3">Uncharacterized protein</fullName>
    </submittedName>
</protein>